<dbReference type="PROSITE" id="PS50181">
    <property type="entry name" value="FBOX"/>
    <property type="match status" value="1"/>
</dbReference>
<dbReference type="AlphaFoldDB" id="A0A6A5HW04"/>
<dbReference type="CTD" id="9806606"/>
<evidence type="ECO:0000313" key="3">
    <source>
        <dbReference type="Proteomes" id="UP000483820"/>
    </source>
</evidence>
<proteinExistence type="predicted"/>
<name>A0A6A5HW04_CAERE</name>
<dbReference type="Pfam" id="PF07735">
    <property type="entry name" value="FBA_2"/>
    <property type="match status" value="1"/>
</dbReference>
<dbReference type="GeneID" id="9806606"/>
<protein>
    <recommendedName>
        <fullName evidence="1">F-box domain-containing protein</fullName>
    </recommendedName>
</protein>
<dbReference type="KEGG" id="crq:GCK72_002840"/>
<comment type="caution">
    <text evidence="2">The sequence shown here is derived from an EMBL/GenBank/DDBJ whole genome shotgun (WGS) entry which is preliminary data.</text>
</comment>
<dbReference type="RefSeq" id="XP_003099726.2">
    <property type="nucleotide sequence ID" value="XM_003099678.2"/>
</dbReference>
<evidence type="ECO:0000313" key="2">
    <source>
        <dbReference type="EMBL" id="KAF1771016.1"/>
    </source>
</evidence>
<accession>A0A6A5HW04</accession>
<feature type="domain" description="F-box" evidence="1">
    <location>
        <begin position="4"/>
        <end position="54"/>
    </location>
</feature>
<dbReference type="InterPro" id="IPR012885">
    <property type="entry name" value="F-box_Sdz-33"/>
</dbReference>
<evidence type="ECO:0000259" key="1">
    <source>
        <dbReference type="PROSITE" id="PS50181"/>
    </source>
</evidence>
<dbReference type="InterPro" id="IPR001810">
    <property type="entry name" value="F-box_dom"/>
</dbReference>
<organism evidence="2 3">
    <name type="scientific">Caenorhabditis remanei</name>
    <name type="common">Caenorhabditis vulgaris</name>
    <dbReference type="NCBI Taxonomy" id="31234"/>
    <lineage>
        <taxon>Eukaryota</taxon>
        <taxon>Metazoa</taxon>
        <taxon>Ecdysozoa</taxon>
        <taxon>Nematoda</taxon>
        <taxon>Chromadorea</taxon>
        <taxon>Rhabditida</taxon>
        <taxon>Rhabditina</taxon>
        <taxon>Rhabditomorpha</taxon>
        <taxon>Rhabditoidea</taxon>
        <taxon>Rhabditidae</taxon>
        <taxon>Peloderinae</taxon>
        <taxon>Caenorhabditis</taxon>
    </lineage>
</organism>
<gene>
    <name evidence="2" type="ORF">GCK72_002840</name>
</gene>
<dbReference type="PANTHER" id="PTHR21503">
    <property type="entry name" value="F-BOX-CONTAINING HYPOTHETICAL PROTEIN C.ELEGANS"/>
    <property type="match status" value="1"/>
</dbReference>
<reference evidence="2 3" key="1">
    <citation type="submission" date="2019-12" db="EMBL/GenBank/DDBJ databases">
        <title>Chromosome-level assembly of the Caenorhabditis remanei genome.</title>
        <authorList>
            <person name="Teterina A.A."/>
            <person name="Willis J.H."/>
            <person name="Phillips P.C."/>
        </authorList>
    </citation>
    <scope>NUCLEOTIDE SEQUENCE [LARGE SCALE GENOMIC DNA]</scope>
    <source>
        <strain evidence="2 3">PX506</strain>
        <tissue evidence="2">Whole organism</tissue>
    </source>
</reference>
<dbReference type="EMBL" id="WUAV01000001">
    <property type="protein sequence ID" value="KAF1771016.1"/>
    <property type="molecule type" value="Genomic_DNA"/>
</dbReference>
<sequence length="327" mass="38184">MFVPFPLLRLPFLPFEKVIKGMSPFQILLLSLCSKRSKSKCQLMKPAKLLFLKVYLGAKARITVMFENSKREFQVDTDCRFIAHDFYWYHRTRWLPDHWNLINCVSKPSSDKEFLKWVDTIREVYSTSLNIFVVERPCNKEVIEWIEKKKPSIDVLFFKCHIPLITMQRILNCVELKKEVNIRCGVSPQISISGPSEINELTHVTNSMNFSDLLKLKCPIIRSECTDFSDTDLNIFLKNWKKNGGTFDELTVNRSPNSLDIDENVVIEGLDAESIEYSRYEKPADQNMKVFQGYSIRNNQEEIAVFGFYGWHNKNVKFKFFVSTSGL</sequence>
<dbReference type="Proteomes" id="UP000483820">
    <property type="component" value="Chromosome I"/>
</dbReference>
<dbReference type="PANTHER" id="PTHR21503:SF8">
    <property type="entry name" value="F-BOX ASSOCIATED DOMAIN-CONTAINING PROTEIN-RELATED"/>
    <property type="match status" value="1"/>
</dbReference>